<dbReference type="Proteomes" id="UP000789702">
    <property type="component" value="Unassembled WGS sequence"/>
</dbReference>
<proteinExistence type="predicted"/>
<dbReference type="EMBL" id="CAJVPU010024533">
    <property type="protein sequence ID" value="CAG8692735.1"/>
    <property type="molecule type" value="Genomic_DNA"/>
</dbReference>
<comment type="caution">
    <text evidence="1">The sequence shown here is derived from an EMBL/GenBank/DDBJ whole genome shotgun (WGS) entry which is preliminary data.</text>
</comment>
<gene>
    <name evidence="1" type="ORF">DHETER_LOCUS11339</name>
</gene>
<protein>
    <submittedName>
        <fullName evidence="1">7539_t:CDS:1</fullName>
    </submittedName>
</protein>
<sequence length="195" mass="21947">KRPRNKIAAVAIITTATTTAMTAATITAMTTAMIAATIMTTTTATKEEAEKQEEPQKEVVGNSNKDIGSATAPTRKILGAAESKKEKQERKKNREQQRMTAEKGVHLPSPNDKISETDDELADDKRRKRIQYSLDDNRNNHVVKVIKKGWWSKKLKQILLLCKDTSLVQNYNKLKWNRWETDIDDNLTPPARASS</sequence>
<reference evidence="1" key="1">
    <citation type="submission" date="2021-06" db="EMBL/GenBank/DDBJ databases">
        <authorList>
            <person name="Kallberg Y."/>
            <person name="Tangrot J."/>
            <person name="Rosling A."/>
        </authorList>
    </citation>
    <scope>NUCLEOTIDE SEQUENCE</scope>
    <source>
        <strain evidence="1">IL203A</strain>
    </source>
</reference>
<evidence type="ECO:0000313" key="2">
    <source>
        <dbReference type="Proteomes" id="UP000789702"/>
    </source>
</evidence>
<organism evidence="1 2">
    <name type="scientific">Dentiscutata heterogama</name>
    <dbReference type="NCBI Taxonomy" id="1316150"/>
    <lineage>
        <taxon>Eukaryota</taxon>
        <taxon>Fungi</taxon>
        <taxon>Fungi incertae sedis</taxon>
        <taxon>Mucoromycota</taxon>
        <taxon>Glomeromycotina</taxon>
        <taxon>Glomeromycetes</taxon>
        <taxon>Diversisporales</taxon>
        <taxon>Gigasporaceae</taxon>
        <taxon>Dentiscutata</taxon>
    </lineage>
</organism>
<name>A0ACA9PAU3_9GLOM</name>
<keyword evidence="2" id="KW-1185">Reference proteome</keyword>
<feature type="non-terminal residue" evidence="1">
    <location>
        <position position="1"/>
    </location>
</feature>
<accession>A0ACA9PAU3</accession>
<evidence type="ECO:0000313" key="1">
    <source>
        <dbReference type="EMBL" id="CAG8692735.1"/>
    </source>
</evidence>